<gene>
    <name evidence="11" type="primary">epsC</name>
    <name evidence="10" type="ORF">I6G64_07045</name>
    <name evidence="11" type="ORF">NCTC12961_01317</name>
</gene>
<evidence type="ECO:0000256" key="6">
    <source>
        <dbReference type="ARBA" id="ARBA00022927"/>
    </source>
</evidence>
<sequence length="168" mass="19039">MSKRFIVFFISFFFLANAVFIFSQLWKIYRIDQTDVSSQRNFVPERGRYVGFPAQDDIEKINNADFFGRYGESRGEGNNGMSYKISSQGINDDVINNAPETRLAGKVTGLLFSDNPKHSLAIIERSGKQASYGMGDRIANSNVVVLRILQDKILLDENGYYALMILKD</sequence>
<evidence type="ECO:0000256" key="7">
    <source>
        <dbReference type="ARBA" id="ARBA00022989"/>
    </source>
</evidence>
<dbReference type="Proteomes" id="UP000248897">
    <property type="component" value="Chromosome 1"/>
</dbReference>
<feature type="domain" description="Type II secretion system protein GspC N-terminal" evidence="9">
    <location>
        <begin position="14"/>
        <end position="161"/>
    </location>
</feature>
<dbReference type="STRING" id="82996.ADP72_05865"/>
<keyword evidence="2" id="KW-0813">Transport</keyword>
<evidence type="ECO:0000259" key="9">
    <source>
        <dbReference type="Pfam" id="PF11356"/>
    </source>
</evidence>
<keyword evidence="13" id="KW-1185">Reference proteome</keyword>
<keyword evidence="7" id="KW-1133">Transmembrane helix</keyword>
<dbReference type="EMBL" id="LS483469">
    <property type="protein sequence ID" value="SQI32980.1"/>
    <property type="molecule type" value="Genomic_DNA"/>
</dbReference>
<evidence type="ECO:0000256" key="5">
    <source>
        <dbReference type="ARBA" id="ARBA00022692"/>
    </source>
</evidence>
<dbReference type="Proteomes" id="UP000594967">
    <property type="component" value="Chromosome"/>
</dbReference>
<reference evidence="10 13" key="2">
    <citation type="submission" date="2020-12" db="EMBL/GenBank/DDBJ databases">
        <title>FDA dAtabase for Regulatory Grade micrObial Sequences (FDA-ARGOS): Supporting development and validation of Infectious Disease Dx tests.</title>
        <authorList>
            <person name="Sproer C."/>
            <person name="Gronow S."/>
            <person name="Severitt S."/>
            <person name="Schroder I."/>
            <person name="Tallon L."/>
            <person name="Sadzewicz L."/>
            <person name="Zhao X."/>
            <person name="Boylan J."/>
            <person name="Ott S."/>
            <person name="Bowen H."/>
            <person name="Vavikolanu K."/>
            <person name="Mehta A."/>
            <person name="Aluvathingal J."/>
            <person name="Nadendla S."/>
            <person name="Lowell S."/>
            <person name="Myers T."/>
            <person name="Yan Y."/>
            <person name="Sichtig H."/>
        </authorList>
    </citation>
    <scope>NUCLEOTIDE SEQUENCE [LARGE SCALE GENOMIC DNA]</scope>
    <source>
        <strain evidence="10 13">FDAARGOS_907</strain>
    </source>
</reference>
<evidence type="ECO:0000256" key="2">
    <source>
        <dbReference type="ARBA" id="ARBA00022448"/>
    </source>
</evidence>
<evidence type="ECO:0000256" key="8">
    <source>
        <dbReference type="ARBA" id="ARBA00023136"/>
    </source>
</evidence>
<dbReference type="Pfam" id="PF11356">
    <property type="entry name" value="T2SSC"/>
    <property type="match status" value="1"/>
</dbReference>
<dbReference type="GO" id="GO:0005886">
    <property type="term" value="C:plasma membrane"/>
    <property type="evidence" value="ECO:0007669"/>
    <property type="project" value="UniProtKB-SubCell"/>
</dbReference>
<evidence type="ECO:0000313" key="10">
    <source>
        <dbReference type="EMBL" id="QPS22142.1"/>
    </source>
</evidence>
<comment type="subcellular location">
    <subcellularLocation>
        <location evidence="1">Cell inner membrane</location>
    </subcellularLocation>
</comment>
<evidence type="ECO:0000313" key="11">
    <source>
        <dbReference type="EMBL" id="SQI32980.1"/>
    </source>
</evidence>
<dbReference type="InterPro" id="IPR024961">
    <property type="entry name" value="T2SS_GspC_N"/>
</dbReference>
<keyword evidence="5" id="KW-0812">Transmembrane</keyword>
<dbReference type="GO" id="GO:0015031">
    <property type="term" value="P:protein transport"/>
    <property type="evidence" value="ECO:0007669"/>
    <property type="project" value="UniProtKB-KW"/>
</dbReference>
<keyword evidence="6" id="KW-0653">Protein transport</keyword>
<protein>
    <submittedName>
        <fullName evidence="11">Cholera toxin secretion protein epsC</fullName>
    </submittedName>
    <submittedName>
        <fullName evidence="10">General secretion pathway protein GspC</fullName>
    </submittedName>
</protein>
<dbReference type="AlphaFoldDB" id="A0A2X4UJ82"/>
<evidence type="ECO:0000313" key="13">
    <source>
        <dbReference type="Proteomes" id="UP000594967"/>
    </source>
</evidence>
<proteinExistence type="predicted"/>
<dbReference type="EMBL" id="CP065673">
    <property type="protein sequence ID" value="QPS22142.1"/>
    <property type="molecule type" value="Genomic_DNA"/>
</dbReference>
<keyword evidence="8" id="KW-0472">Membrane</keyword>
<reference evidence="11 12" key="1">
    <citation type="submission" date="2018-06" db="EMBL/GenBank/DDBJ databases">
        <authorList>
            <consortium name="Pathogen Informatics"/>
            <person name="Doyle S."/>
        </authorList>
    </citation>
    <scope>NUCLEOTIDE SEQUENCE [LARGE SCALE GENOMIC DNA]</scope>
    <source>
        <strain evidence="11 12">NCTC12961</strain>
    </source>
</reference>
<evidence type="ECO:0000256" key="1">
    <source>
        <dbReference type="ARBA" id="ARBA00004533"/>
    </source>
</evidence>
<evidence type="ECO:0000256" key="3">
    <source>
        <dbReference type="ARBA" id="ARBA00022475"/>
    </source>
</evidence>
<accession>A0A2X4UJ82</accession>
<name>A0A2X4UJ82_SERPL</name>
<dbReference type="Gene3D" id="2.30.30.830">
    <property type="match status" value="1"/>
</dbReference>
<keyword evidence="4" id="KW-0997">Cell inner membrane</keyword>
<evidence type="ECO:0000313" key="12">
    <source>
        <dbReference type="Proteomes" id="UP000248897"/>
    </source>
</evidence>
<evidence type="ECO:0000256" key="4">
    <source>
        <dbReference type="ARBA" id="ARBA00022519"/>
    </source>
</evidence>
<keyword evidence="3" id="KW-1003">Cell membrane</keyword>
<organism evidence="11 12">
    <name type="scientific">Serratia plymuthica</name>
    <dbReference type="NCBI Taxonomy" id="82996"/>
    <lineage>
        <taxon>Bacteria</taxon>
        <taxon>Pseudomonadati</taxon>
        <taxon>Pseudomonadota</taxon>
        <taxon>Gammaproteobacteria</taxon>
        <taxon>Enterobacterales</taxon>
        <taxon>Yersiniaceae</taxon>
        <taxon>Serratia</taxon>
    </lineage>
</organism>
<dbReference type="RefSeq" id="WP_062869856.1">
    <property type="nucleotide sequence ID" value="NZ_CAMITG010000006.1"/>
</dbReference>